<feature type="binding site" evidence="15">
    <location>
        <position position="202"/>
    </location>
    <ligand>
        <name>NADP(+)</name>
        <dbReference type="ChEBI" id="CHEBI:58349"/>
    </ligand>
</feature>
<dbReference type="AlphaFoldDB" id="A0A1L3GL90"/>
<dbReference type="GO" id="GO:0050661">
    <property type="term" value="F:NADP binding"/>
    <property type="evidence" value="ECO:0007669"/>
    <property type="project" value="InterPro"/>
</dbReference>
<feature type="binding site" evidence="15">
    <location>
        <position position="223"/>
    </location>
    <ligand>
        <name>NADP(+)</name>
        <dbReference type="ChEBI" id="CHEBI:58349"/>
    </ligand>
</feature>
<feature type="binding site" evidence="15">
    <location>
        <position position="170"/>
    </location>
    <ligand>
        <name>substrate</name>
    </ligand>
</feature>
<comment type="function">
    <text evidence="1 13">Converts 2,5-diamino-6-(ribosylamino)-4(3h)-pyrimidinone 5'-phosphate into 5-amino-6-(ribosylamino)-2,4(1h,3h)-pyrimidinedione 5'-phosphate.</text>
</comment>
<feature type="domain" description="CMP/dCMP-type deaminase" evidence="17">
    <location>
        <begin position="3"/>
        <end position="125"/>
    </location>
</feature>
<dbReference type="GO" id="GO:0009231">
    <property type="term" value="P:riboflavin biosynthetic process"/>
    <property type="evidence" value="ECO:0007669"/>
    <property type="project" value="UniProtKB-UniPathway"/>
</dbReference>
<evidence type="ECO:0000256" key="14">
    <source>
        <dbReference type="PIRSR" id="PIRSR006769-1"/>
    </source>
</evidence>
<dbReference type="InterPro" id="IPR002125">
    <property type="entry name" value="CMP_dCMP_dom"/>
</dbReference>
<dbReference type="PANTHER" id="PTHR38011">
    <property type="entry name" value="DIHYDROFOLATE REDUCTASE FAMILY PROTEIN (AFU_ORTHOLOGUE AFUA_8G06820)"/>
    <property type="match status" value="1"/>
</dbReference>
<name>A0A1L3GL90_9BACT</name>
<proteinExistence type="inferred from homology"/>
<feature type="binding site" evidence="16">
    <location>
        <position position="86"/>
    </location>
    <ligand>
        <name>Zn(2+)</name>
        <dbReference type="ChEBI" id="CHEBI:29105"/>
        <note>catalytic</note>
    </ligand>
</feature>
<dbReference type="RefSeq" id="WP_072282676.1">
    <property type="nucleotide sequence ID" value="NZ_CP015519.1"/>
</dbReference>
<dbReference type="GO" id="GO:0008835">
    <property type="term" value="F:diaminohydroxyphosphoribosylaminopyrimidine deaminase activity"/>
    <property type="evidence" value="ECO:0007669"/>
    <property type="project" value="UniProtKB-EC"/>
</dbReference>
<sequence>MEATADRYMRRALELGAQAEGRTRPNPAVGAVVVADNQIVGEGFHPAAGQPHAEVFALQAAAERAVNADLYVTLEPCSHQGRTGPCTEVIIAAGIRRVFVGTQDPNPQVAGSGIRRLQQAGIQVAVGLRDKECRRLIAPFAKHVTTGLPFVILKSAVTLDGQTATSTGDSQWISNSRSREEVHRLRDRVDAIMVGVGTVLHDDPKLTTRLPGGRDPLRIVVDSQLRTPPQATLLHLDSSAETLIAHISTASVERRDRLLENRATLLKTAESDGRVDLHDLLAQLGRRGVQSVLLEGGAQLNAAFLKADLIDRMMIFVAPKVIGGNGGFGIFAGEGFARLADAKQLQDIRFRQFGDDILIEGEVIRCLPA</sequence>
<feature type="binding site" evidence="15">
    <location>
        <position position="172"/>
    </location>
    <ligand>
        <name>NADP(+)</name>
        <dbReference type="ChEBI" id="CHEBI:58349"/>
    </ligand>
</feature>
<comment type="similarity">
    <text evidence="4 13">In the N-terminal section; belongs to the cytidine and deoxycytidylate deaminase family.</text>
</comment>
<evidence type="ECO:0000256" key="5">
    <source>
        <dbReference type="ARBA" id="ARBA00007417"/>
    </source>
</evidence>
<comment type="similarity">
    <text evidence="5 13">In the C-terminal section; belongs to the HTP reductase family.</text>
</comment>
<gene>
    <name evidence="18" type="ORF">A7E78_01870</name>
</gene>
<evidence type="ECO:0000256" key="2">
    <source>
        <dbReference type="ARBA" id="ARBA00004882"/>
    </source>
</evidence>
<evidence type="ECO:0000259" key="17">
    <source>
        <dbReference type="PROSITE" id="PS51747"/>
    </source>
</evidence>
<comment type="pathway">
    <text evidence="2 13">Cofactor biosynthesis; riboflavin biosynthesis; 5-amino-6-(D-ribitylamino)uracil from GTP: step 2/4.</text>
</comment>
<feature type="binding site" evidence="15">
    <location>
        <position position="295"/>
    </location>
    <ligand>
        <name>substrate</name>
    </ligand>
</feature>
<evidence type="ECO:0000256" key="7">
    <source>
        <dbReference type="ARBA" id="ARBA00022723"/>
    </source>
</evidence>
<dbReference type="SUPFAM" id="SSF53597">
    <property type="entry name" value="Dihydrofolate reductase-like"/>
    <property type="match status" value="1"/>
</dbReference>
<dbReference type="UniPathway" id="UPA00275">
    <property type="reaction ID" value="UER00401"/>
</dbReference>
<dbReference type="Pfam" id="PF00383">
    <property type="entry name" value="dCMP_cyt_deam_1"/>
    <property type="match status" value="1"/>
</dbReference>
<dbReference type="EC" id="3.5.4.26" evidence="13"/>
<dbReference type="InterPro" id="IPR016192">
    <property type="entry name" value="APOBEC/CMP_deaminase_Zn-bd"/>
</dbReference>
<dbReference type="FunFam" id="3.40.140.10:FF:000025">
    <property type="entry name" value="Riboflavin biosynthesis protein RibD"/>
    <property type="match status" value="1"/>
</dbReference>
<feature type="binding site" evidence="16">
    <location>
        <position position="52"/>
    </location>
    <ligand>
        <name>Zn(2+)</name>
        <dbReference type="ChEBI" id="CHEBI:29105"/>
        <note>catalytic</note>
    </ligand>
</feature>
<organism evidence="18 19">
    <name type="scientific">Syntrophotalea acetylenivorans</name>
    <dbReference type="NCBI Taxonomy" id="1842532"/>
    <lineage>
        <taxon>Bacteria</taxon>
        <taxon>Pseudomonadati</taxon>
        <taxon>Thermodesulfobacteriota</taxon>
        <taxon>Desulfuromonadia</taxon>
        <taxon>Desulfuromonadales</taxon>
        <taxon>Syntrophotaleaceae</taxon>
        <taxon>Syntrophotalea</taxon>
    </lineage>
</organism>
<dbReference type="PROSITE" id="PS51747">
    <property type="entry name" value="CYT_DCMP_DEAMINASES_2"/>
    <property type="match status" value="1"/>
</dbReference>
<feature type="binding site" evidence="15">
    <location>
        <position position="209"/>
    </location>
    <ligand>
        <name>substrate</name>
    </ligand>
</feature>
<dbReference type="NCBIfam" id="TIGR00326">
    <property type="entry name" value="eubact_ribD"/>
    <property type="match status" value="1"/>
</dbReference>
<dbReference type="OrthoDB" id="9800865at2"/>
<dbReference type="Pfam" id="PF01872">
    <property type="entry name" value="RibD_C"/>
    <property type="match status" value="1"/>
</dbReference>
<dbReference type="Gene3D" id="3.40.430.10">
    <property type="entry name" value="Dihydrofolate Reductase, subunit A"/>
    <property type="match status" value="1"/>
</dbReference>
<dbReference type="GO" id="GO:0008270">
    <property type="term" value="F:zinc ion binding"/>
    <property type="evidence" value="ECO:0007669"/>
    <property type="project" value="InterPro"/>
</dbReference>
<feature type="binding site" evidence="15">
    <location>
        <position position="186"/>
    </location>
    <ligand>
        <name>substrate</name>
    </ligand>
</feature>
<evidence type="ECO:0000256" key="3">
    <source>
        <dbReference type="ARBA" id="ARBA00004910"/>
    </source>
</evidence>
<dbReference type="Gene3D" id="3.40.140.10">
    <property type="entry name" value="Cytidine Deaminase, domain 2"/>
    <property type="match status" value="1"/>
</dbReference>
<evidence type="ECO:0000256" key="13">
    <source>
        <dbReference type="PIRNR" id="PIRNR006769"/>
    </source>
</evidence>
<dbReference type="NCBIfam" id="TIGR00227">
    <property type="entry name" value="ribD_Cterm"/>
    <property type="match status" value="1"/>
</dbReference>
<dbReference type="InterPro" id="IPR011549">
    <property type="entry name" value="RibD_C"/>
</dbReference>
<comment type="catalytic activity">
    <reaction evidence="13">
        <text>2,5-diamino-6-hydroxy-4-(5-phosphoribosylamino)-pyrimidine + H2O + H(+) = 5-amino-6-(5-phospho-D-ribosylamino)uracil + NH4(+)</text>
        <dbReference type="Rhea" id="RHEA:21868"/>
        <dbReference type="ChEBI" id="CHEBI:15377"/>
        <dbReference type="ChEBI" id="CHEBI:15378"/>
        <dbReference type="ChEBI" id="CHEBI:28938"/>
        <dbReference type="ChEBI" id="CHEBI:58453"/>
        <dbReference type="ChEBI" id="CHEBI:58614"/>
        <dbReference type="EC" id="3.5.4.26"/>
    </reaction>
</comment>
<comment type="pathway">
    <text evidence="3 13">Cofactor biosynthesis; riboflavin biosynthesis; 5-amino-6-(D-ribitylamino)uracil from GTP: step 3/4.</text>
</comment>
<dbReference type="PANTHER" id="PTHR38011:SF7">
    <property type="entry name" value="2,5-DIAMINO-6-RIBOSYLAMINO-4(3H)-PYRIMIDINONE 5'-PHOSPHATE REDUCTASE"/>
    <property type="match status" value="1"/>
</dbReference>
<evidence type="ECO:0000313" key="18">
    <source>
        <dbReference type="EMBL" id="APG26716.1"/>
    </source>
</evidence>
<dbReference type="PROSITE" id="PS00903">
    <property type="entry name" value="CYT_DCMP_DEAMINASES_1"/>
    <property type="match status" value="1"/>
</dbReference>
<dbReference type="Proteomes" id="UP000182517">
    <property type="component" value="Chromosome"/>
</dbReference>
<dbReference type="GO" id="GO:0008703">
    <property type="term" value="F:5-amino-6-(5-phosphoribosylamino)uracil reductase activity"/>
    <property type="evidence" value="ECO:0007669"/>
    <property type="project" value="UniProtKB-EC"/>
</dbReference>
<feature type="binding site" evidence="16">
    <location>
        <position position="77"/>
    </location>
    <ligand>
        <name>Zn(2+)</name>
        <dbReference type="ChEBI" id="CHEBI:29105"/>
        <note>catalytic</note>
    </ligand>
</feature>
<dbReference type="KEGG" id="pef:A7E78_01870"/>
<feature type="binding site" evidence="15">
    <location>
        <begin position="297"/>
        <end position="303"/>
    </location>
    <ligand>
        <name>NADP(+)</name>
        <dbReference type="ChEBI" id="CHEBI:58349"/>
    </ligand>
</feature>
<dbReference type="PIRSF" id="PIRSF006769">
    <property type="entry name" value="RibD"/>
    <property type="match status" value="1"/>
</dbReference>
<keyword evidence="19" id="KW-1185">Reference proteome</keyword>
<evidence type="ECO:0000256" key="4">
    <source>
        <dbReference type="ARBA" id="ARBA00005259"/>
    </source>
</evidence>
<dbReference type="InterPro" id="IPR024072">
    <property type="entry name" value="DHFR-like_dom_sf"/>
</dbReference>
<keyword evidence="12" id="KW-0511">Multifunctional enzyme</keyword>
<keyword evidence="9 13" id="KW-0862">Zinc</keyword>
<keyword evidence="8 13" id="KW-0378">Hydrolase</keyword>
<evidence type="ECO:0000256" key="6">
    <source>
        <dbReference type="ARBA" id="ARBA00022619"/>
    </source>
</evidence>
<dbReference type="EMBL" id="CP015519">
    <property type="protein sequence ID" value="APG26716.1"/>
    <property type="molecule type" value="Genomic_DNA"/>
</dbReference>
<feature type="active site" description="Proton donor" evidence="14">
    <location>
        <position position="54"/>
    </location>
</feature>
<evidence type="ECO:0000256" key="10">
    <source>
        <dbReference type="ARBA" id="ARBA00022857"/>
    </source>
</evidence>
<dbReference type="EC" id="1.1.1.193" evidence="13"/>
<dbReference type="InterPro" id="IPR016193">
    <property type="entry name" value="Cytidine_deaminase-like"/>
</dbReference>
<feature type="binding site" evidence="15">
    <location>
        <position position="198"/>
    </location>
    <ligand>
        <name>NADP(+)</name>
        <dbReference type="ChEBI" id="CHEBI:58349"/>
    </ligand>
</feature>
<dbReference type="InterPro" id="IPR004794">
    <property type="entry name" value="Eubact_RibD"/>
</dbReference>
<comment type="cofactor">
    <cofactor evidence="13 16">
        <name>Zn(2+)</name>
        <dbReference type="ChEBI" id="CHEBI:29105"/>
    </cofactor>
    <text evidence="13 16">Binds 1 zinc ion.</text>
</comment>
<dbReference type="SUPFAM" id="SSF53927">
    <property type="entry name" value="Cytidine deaminase-like"/>
    <property type="match status" value="1"/>
</dbReference>
<keyword evidence="10 13" id="KW-0521">NADP</keyword>
<evidence type="ECO:0000313" key="19">
    <source>
        <dbReference type="Proteomes" id="UP000182517"/>
    </source>
</evidence>
<accession>A0A1L3GL90</accession>
<protein>
    <recommendedName>
        <fullName evidence="13">Riboflavin biosynthesis protein RibD</fullName>
    </recommendedName>
    <domain>
        <recommendedName>
            <fullName evidence="13">Diaminohydroxyphosphoribosylaminopyrimidine deaminase</fullName>
            <shortName evidence="13">DRAP deaminase</shortName>
            <ecNumber evidence="13">3.5.4.26</ecNumber>
        </recommendedName>
        <alternativeName>
            <fullName evidence="13">Riboflavin-specific deaminase</fullName>
        </alternativeName>
    </domain>
    <domain>
        <recommendedName>
            <fullName evidence="13">5-amino-6-(5-phosphoribosylamino)uracil reductase</fullName>
            <ecNumber evidence="13">1.1.1.193</ecNumber>
        </recommendedName>
        <alternativeName>
            <fullName evidence="13">HTP reductase</fullName>
        </alternativeName>
    </domain>
</protein>
<feature type="binding site" evidence="15">
    <location>
        <position position="206"/>
    </location>
    <ligand>
        <name>substrate</name>
    </ligand>
</feature>
<evidence type="ECO:0000256" key="16">
    <source>
        <dbReference type="PIRSR" id="PIRSR006769-3"/>
    </source>
</evidence>
<keyword evidence="7 13" id="KW-0479">Metal-binding</keyword>
<reference evidence="18 19" key="1">
    <citation type="journal article" date="2017" name="Genome Announc.">
        <title>Complete Genome Sequences of Two Acetylene-Fermenting Pelobacter acetylenicus Strains.</title>
        <authorList>
            <person name="Sutton J.M."/>
            <person name="Baesman S.M."/>
            <person name="Fierst J.L."/>
            <person name="Poret-Peterson A.T."/>
            <person name="Oremland R.S."/>
            <person name="Dunlap D.S."/>
            <person name="Akob D.M."/>
        </authorList>
    </citation>
    <scope>NUCLEOTIDE SEQUENCE [LARGE SCALE GENOMIC DNA]</scope>
    <source>
        <strain evidence="18 19">SFB93</strain>
    </source>
</reference>
<evidence type="ECO:0000256" key="8">
    <source>
        <dbReference type="ARBA" id="ARBA00022801"/>
    </source>
</evidence>
<dbReference type="InterPro" id="IPR050765">
    <property type="entry name" value="Riboflavin_Biosynth_HTPR"/>
</dbReference>
<keyword evidence="11 13" id="KW-0560">Oxidoreductase</keyword>
<dbReference type="InterPro" id="IPR002734">
    <property type="entry name" value="RibDG_C"/>
</dbReference>
<evidence type="ECO:0000256" key="1">
    <source>
        <dbReference type="ARBA" id="ARBA00002151"/>
    </source>
</evidence>
<evidence type="ECO:0000256" key="15">
    <source>
        <dbReference type="PIRSR" id="PIRSR006769-2"/>
    </source>
</evidence>
<comment type="catalytic activity">
    <reaction evidence="13">
        <text>5-amino-6-(5-phospho-D-ribitylamino)uracil + NADP(+) = 5-amino-6-(5-phospho-D-ribosylamino)uracil + NADPH + H(+)</text>
        <dbReference type="Rhea" id="RHEA:17845"/>
        <dbReference type="ChEBI" id="CHEBI:15378"/>
        <dbReference type="ChEBI" id="CHEBI:57783"/>
        <dbReference type="ChEBI" id="CHEBI:58349"/>
        <dbReference type="ChEBI" id="CHEBI:58421"/>
        <dbReference type="ChEBI" id="CHEBI:58453"/>
        <dbReference type="EC" id="1.1.1.193"/>
    </reaction>
</comment>
<keyword evidence="6 13" id="KW-0686">Riboflavin biosynthesis</keyword>
<evidence type="ECO:0000256" key="12">
    <source>
        <dbReference type="ARBA" id="ARBA00023268"/>
    </source>
</evidence>
<evidence type="ECO:0000256" key="9">
    <source>
        <dbReference type="ARBA" id="ARBA00022833"/>
    </source>
</evidence>
<evidence type="ECO:0000256" key="11">
    <source>
        <dbReference type="ARBA" id="ARBA00023002"/>
    </source>
</evidence>
<feature type="binding site" evidence="15">
    <location>
        <position position="156"/>
    </location>
    <ligand>
        <name>NADP(+)</name>
        <dbReference type="ChEBI" id="CHEBI:58349"/>
    </ligand>
</feature>
<dbReference type="CDD" id="cd01284">
    <property type="entry name" value="Riboflavin_deaminase-reductase"/>
    <property type="match status" value="1"/>
</dbReference>
<dbReference type="STRING" id="1842532.A7E78_01870"/>